<dbReference type="PANTHER" id="PTHR34538">
    <property type="entry name" value="EXPRESSED PROTEIN"/>
    <property type="match status" value="1"/>
</dbReference>
<dbReference type="EMBL" id="CP093344">
    <property type="protein sequence ID" value="WOG89864.1"/>
    <property type="molecule type" value="Genomic_DNA"/>
</dbReference>
<protein>
    <submittedName>
        <fullName evidence="1">Uncharacterized protein</fullName>
    </submittedName>
</protein>
<dbReference type="AlphaFoldDB" id="A0AAF1ANP0"/>
<organism evidence="1 2">
    <name type="scientific">Daucus carota subsp. sativus</name>
    <name type="common">Carrot</name>
    <dbReference type="NCBI Taxonomy" id="79200"/>
    <lineage>
        <taxon>Eukaryota</taxon>
        <taxon>Viridiplantae</taxon>
        <taxon>Streptophyta</taxon>
        <taxon>Embryophyta</taxon>
        <taxon>Tracheophyta</taxon>
        <taxon>Spermatophyta</taxon>
        <taxon>Magnoliopsida</taxon>
        <taxon>eudicotyledons</taxon>
        <taxon>Gunneridae</taxon>
        <taxon>Pentapetalae</taxon>
        <taxon>asterids</taxon>
        <taxon>campanulids</taxon>
        <taxon>Apiales</taxon>
        <taxon>Apiaceae</taxon>
        <taxon>Apioideae</taxon>
        <taxon>Scandiceae</taxon>
        <taxon>Daucinae</taxon>
        <taxon>Daucus</taxon>
        <taxon>Daucus sect. Daucus</taxon>
    </lineage>
</organism>
<evidence type="ECO:0000313" key="1">
    <source>
        <dbReference type="EMBL" id="WOG89864.1"/>
    </source>
</evidence>
<reference evidence="1" key="2">
    <citation type="submission" date="2022-03" db="EMBL/GenBank/DDBJ databases">
        <title>Draft title - Genomic analysis of global carrot germplasm unveils the trajectory of domestication and the origin of high carotenoid orange carrot.</title>
        <authorList>
            <person name="Iorizzo M."/>
            <person name="Ellison S."/>
            <person name="Senalik D."/>
            <person name="Macko-Podgorni A."/>
            <person name="Grzebelus D."/>
            <person name="Bostan H."/>
            <person name="Rolling W."/>
            <person name="Curaba J."/>
            <person name="Simon P."/>
        </authorList>
    </citation>
    <scope>NUCLEOTIDE SEQUENCE</scope>
    <source>
        <tissue evidence="1">Leaf</tissue>
    </source>
</reference>
<keyword evidence="2" id="KW-1185">Reference proteome</keyword>
<accession>A0AAF1ANP0</accession>
<gene>
    <name evidence="1" type="ORF">DCAR_0209103</name>
</gene>
<name>A0AAF1ANP0_DAUCS</name>
<evidence type="ECO:0000313" key="2">
    <source>
        <dbReference type="Proteomes" id="UP000077755"/>
    </source>
</evidence>
<dbReference type="Proteomes" id="UP000077755">
    <property type="component" value="Chromosome 2"/>
</dbReference>
<sequence>MGLIGRLVRVNCYGMQQCRSVFWRMRAAMKKAAVKSGLRRQQLSFQYDPSSYALNFDDGCCRGGDIDRELLQRESFTCVYVIKVVES</sequence>
<dbReference type="PANTHER" id="PTHR34538:SF10">
    <property type="entry name" value="GENOME ASSEMBLY, CHROMOSOME: A06"/>
    <property type="match status" value="1"/>
</dbReference>
<reference evidence="1" key="1">
    <citation type="journal article" date="2016" name="Nat. Genet.">
        <title>A high-quality carrot genome assembly provides new insights into carotenoid accumulation and asterid genome evolution.</title>
        <authorList>
            <person name="Iorizzo M."/>
            <person name="Ellison S."/>
            <person name="Senalik D."/>
            <person name="Zeng P."/>
            <person name="Satapoomin P."/>
            <person name="Huang J."/>
            <person name="Bowman M."/>
            <person name="Iovene M."/>
            <person name="Sanseverino W."/>
            <person name="Cavagnaro P."/>
            <person name="Yildiz M."/>
            <person name="Macko-Podgorni A."/>
            <person name="Moranska E."/>
            <person name="Grzebelus E."/>
            <person name="Grzebelus D."/>
            <person name="Ashrafi H."/>
            <person name="Zheng Z."/>
            <person name="Cheng S."/>
            <person name="Spooner D."/>
            <person name="Van Deynze A."/>
            <person name="Simon P."/>
        </authorList>
    </citation>
    <scope>NUCLEOTIDE SEQUENCE</scope>
    <source>
        <tissue evidence="1">Leaf</tissue>
    </source>
</reference>
<proteinExistence type="predicted"/>